<dbReference type="AlphaFoldDB" id="A0A1J5Q9R5"/>
<reference evidence="1" key="1">
    <citation type="submission" date="2016-10" db="EMBL/GenBank/DDBJ databases">
        <title>Sequence of Gallionella enrichment culture.</title>
        <authorList>
            <person name="Poehlein A."/>
            <person name="Muehling M."/>
            <person name="Daniel R."/>
        </authorList>
    </citation>
    <scope>NUCLEOTIDE SEQUENCE</scope>
</reference>
<proteinExistence type="predicted"/>
<organism evidence="1">
    <name type="scientific">mine drainage metagenome</name>
    <dbReference type="NCBI Taxonomy" id="410659"/>
    <lineage>
        <taxon>unclassified sequences</taxon>
        <taxon>metagenomes</taxon>
        <taxon>ecological metagenomes</taxon>
    </lineage>
</organism>
<accession>A0A1J5Q9R5</accession>
<gene>
    <name evidence="1" type="ORF">GALL_456470</name>
</gene>
<protein>
    <submittedName>
        <fullName evidence="1">Uncharacterized protein</fullName>
    </submittedName>
</protein>
<comment type="caution">
    <text evidence="1">The sequence shown here is derived from an EMBL/GenBank/DDBJ whole genome shotgun (WGS) entry which is preliminary data.</text>
</comment>
<evidence type="ECO:0000313" key="1">
    <source>
        <dbReference type="EMBL" id="OIQ72725.1"/>
    </source>
</evidence>
<name>A0A1J5Q9R5_9ZZZZ</name>
<dbReference type="EMBL" id="MLJW01003153">
    <property type="protein sequence ID" value="OIQ72725.1"/>
    <property type="molecule type" value="Genomic_DNA"/>
</dbReference>
<sequence length="184" mass="20708">MNDPAPINQRDENFTLWTGLFVCNRQQLPHVGTRRNGIRPHFCYRLACQHRHGNTHGGTVSTVHPWVVGNGKHQFGFGGFSGGERTHSDISAVGHLCPRSSQGFDIAVTQRFSHLQFAHKRRVTNDEIGLRPGRLTRPDVAPLRHLRRLIRHRFTRHRMCFESDTVPAAEQLTGGVALGTDVPL</sequence>